<keyword evidence="1" id="KW-0472">Membrane</keyword>
<sequence>MPNIDQTIRNLVFSDNKIDYDKIPLIYVLAHIQNHYKERAVILTRKNNPAIPLIGFLLGFLIVCALLLPTVPVIILLMYADTMDTNRVIMLLMCFLFFWVPCVWVFLSIWKIFLSRIHDAKNKISFNQLINDLTFEDIPRLDESKIIKIFGGITKSTVIVDNDYVSNSHAITSEILELYNKKYETYYLKKIDDDNYCVVYAIYKFLIVEEELYSRRISVDKIITLLSNYDQYKMGVYTFNTFMEKTMVNETFMNDDCV</sequence>
<keyword evidence="1" id="KW-0812">Transmembrane</keyword>
<feature type="transmembrane region" description="Helical" evidence="1">
    <location>
        <begin position="53"/>
        <end position="77"/>
    </location>
</feature>
<dbReference type="EMBL" id="KY684083">
    <property type="protein sequence ID" value="ARF08007.1"/>
    <property type="molecule type" value="Genomic_DNA"/>
</dbReference>
<proteinExistence type="predicted"/>
<evidence type="ECO:0000256" key="1">
    <source>
        <dbReference type="SAM" id="Phobius"/>
    </source>
</evidence>
<feature type="transmembrane region" description="Helical" evidence="1">
    <location>
        <begin position="89"/>
        <end position="113"/>
    </location>
</feature>
<name>A0A1V0S8H2_9VIRU</name>
<organism evidence="2">
    <name type="scientific">Catovirus CTV1</name>
    <dbReference type="NCBI Taxonomy" id="1977631"/>
    <lineage>
        <taxon>Viruses</taxon>
        <taxon>Varidnaviria</taxon>
        <taxon>Bamfordvirae</taxon>
        <taxon>Nucleocytoviricota</taxon>
        <taxon>Megaviricetes</taxon>
        <taxon>Imitervirales</taxon>
        <taxon>Mimiviridae</taxon>
        <taxon>Klosneuvirinae</taxon>
        <taxon>Catovirus</taxon>
    </lineage>
</organism>
<reference evidence="2" key="1">
    <citation type="journal article" date="2017" name="Science">
        <title>Giant viruses with an expanded complement of translation system components.</title>
        <authorList>
            <person name="Schulz F."/>
            <person name="Yutin N."/>
            <person name="Ivanova N.N."/>
            <person name="Ortega D.R."/>
            <person name="Lee T.K."/>
            <person name="Vierheilig J."/>
            <person name="Daims H."/>
            <person name="Horn M."/>
            <person name="Wagner M."/>
            <person name="Jensen G.J."/>
            <person name="Kyrpides N.C."/>
            <person name="Koonin E.V."/>
            <person name="Woyke T."/>
        </authorList>
    </citation>
    <scope>NUCLEOTIDE SEQUENCE</scope>
    <source>
        <strain evidence="2">CTV1</strain>
    </source>
</reference>
<keyword evidence="1" id="KW-1133">Transmembrane helix</keyword>
<accession>A0A1V0S8H2</accession>
<protein>
    <submittedName>
        <fullName evidence="2">Uncharacterized protein</fullName>
    </submittedName>
</protein>
<gene>
    <name evidence="2" type="ORF">Catovirus_1_57</name>
</gene>
<evidence type="ECO:0000313" key="2">
    <source>
        <dbReference type="EMBL" id="ARF08007.1"/>
    </source>
</evidence>